<name>A0A0F9IK80_9ZZZZ</name>
<dbReference type="EMBL" id="LAZR01020772">
    <property type="protein sequence ID" value="KKL87672.1"/>
    <property type="molecule type" value="Genomic_DNA"/>
</dbReference>
<comment type="caution">
    <text evidence="1">The sequence shown here is derived from an EMBL/GenBank/DDBJ whole genome shotgun (WGS) entry which is preliminary data.</text>
</comment>
<sequence>MEHRPLPAPYQDPTWQQQLDAIAPHDGTDDVWLHLYWEEGYPWEPINRWMIGKVLTRIPLMFRDALEGPDPRTQGHYDEIERVFKTKASCSRRQWDYFQKTGHMLQSYWVVQGGKGGHRVDYNQVEGRISALHGGPQQPPRPGDLQYQAPNQITFEALTNIRALLGAQAIIRSGEGTVLAADEKRGLETMRGDVWNWMKEQMEESCDELAFHMKDEMHMAPDGDSSAINRGLEEVEESFITEGA</sequence>
<dbReference type="AlphaFoldDB" id="A0A0F9IK80"/>
<proteinExistence type="predicted"/>
<evidence type="ECO:0000313" key="1">
    <source>
        <dbReference type="EMBL" id="KKL87672.1"/>
    </source>
</evidence>
<organism evidence="1">
    <name type="scientific">marine sediment metagenome</name>
    <dbReference type="NCBI Taxonomy" id="412755"/>
    <lineage>
        <taxon>unclassified sequences</taxon>
        <taxon>metagenomes</taxon>
        <taxon>ecological metagenomes</taxon>
    </lineage>
</organism>
<accession>A0A0F9IK80</accession>
<protein>
    <submittedName>
        <fullName evidence="1">Uncharacterized protein</fullName>
    </submittedName>
</protein>
<gene>
    <name evidence="1" type="ORF">LCGC14_1932390</name>
</gene>
<reference evidence="1" key="1">
    <citation type="journal article" date="2015" name="Nature">
        <title>Complex archaea that bridge the gap between prokaryotes and eukaryotes.</title>
        <authorList>
            <person name="Spang A."/>
            <person name="Saw J.H."/>
            <person name="Jorgensen S.L."/>
            <person name="Zaremba-Niedzwiedzka K."/>
            <person name="Martijn J."/>
            <person name="Lind A.E."/>
            <person name="van Eijk R."/>
            <person name="Schleper C."/>
            <person name="Guy L."/>
            <person name="Ettema T.J."/>
        </authorList>
    </citation>
    <scope>NUCLEOTIDE SEQUENCE</scope>
</reference>